<evidence type="ECO:0000259" key="3">
    <source>
        <dbReference type="Pfam" id="PF14791"/>
    </source>
</evidence>
<dbReference type="VEuPathDB" id="TriTrypDB:TcCLB.506829.30"/>
<dbReference type="VEuPathDB" id="TriTrypDB:TcBrA4_0095450"/>
<dbReference type="Gene3D" id="3.30.210.10">
    <property type="entry name" value="DNA polymerase, thumb domain"/>
    <property type="match status" value="1"/>
</dbReference>
<dbReference type="InterPro" id="IPR029398">
    <property type="entry name" value="PolB_thumb"/>
</dbReference>
<dbReference type="VEuPathDB" id="TriTrypDB:TcCLB.506593.10"/>
<dbReference type="VEuPathDB" id="TriTrypDB:TcG_03509"/>
<keyword evidence="1" id="KW-0808">Transferase</keyword>
<dbReference type="InterPro" id="IPR043519">
    <property type="entry name" value="NT_sf"/>
</dbReference>
<dbReference type="VEuPathDB" id="TriTrypDB:C3747_34g363"/>
<protein>
    <recommendedName>
        <fullName evidence="3">DNA polymerase beta thumb domain-containing protein</fullName>
    </recommendedName>
</protein>
<accession>A0A2V2UU58</accession>
<name>A0A2V2UU58_TRYCR</name>
<dbReference type="VEuPathDB" id="TriTrypDB:TcCL_NonESM02117"/>
<dbReference type="AlphaFoldDB" id="A0A2V2UU58"/>
<sequence>MPPRLRPCALHLSNHLVVQELLLHAALSRQHFTPGDRQEYLKLAKHIAQLPDACAPFGTQRPSRRGFAQTPWRNVAARHVVYERMDQQRGGDLCFRGRRKVPVYYDDAVDHQRSLEHLLGPHGFRVALIGKMRCGCPVSTRAMFLLTITARNSCHDATANDEEQSERILFERALKGLANSGYIRCVAKKNMWVCGAVLARCVCLARTPRDCGPEPSSRRGETEQELMLLWSSPQSFQVRRLFFTGPKSFLTHLMLLAHARQYELTHDGLYQRSSGKLMRVELRSEKDIFTVLQLPYVDPLYRYAYCLLHNLL</sequence>
<dbReference type="VEuPathDB" id="TriTrypDB:ECC02_006636"/>
<evidence type="ECO:0000256" key="2">
    <source>
        <dbReference type="ARBA" id="ARBA00022695"/>
    </source>
</evidence>
<dbReference type="VEuPathDB" id="TriTrypDB:C4B63_85g43"/>
<dbReference type="EMBL" id="PRFA01000085">
    <property type="protein sequence ID" value="PWU87765.1"/>
    <property type="molecule type" value="Genomic_DNA"/>
</dbReference>
<dbReference type="InterPro" id="IPR037160">
    <property type="entry name" value="DNA_Pol_thumb_sf"/>
</dbReference>
<evidence type="ECO:0000313" key="5">
    <source>
        <dbReference type="Proteomes" id="UP000246121"/>
    </source>
</evidence>
<evidence type="ECO:0000256" key="1">
    <source>
        <dbReference type="ARBA" id="ARBA00022679"/>
    </source>
</evidence>
<dbReference type="VEuPathDB" id="TriTrypDB:Tc_MARK_3764"/>
<dbReference type="VEuPathDB" id="TriTrypDB:TCDM_06193"/>
<dbReference type="GO" id="GO:0016779">
    <property type="term" value="F:nucleotidyltransferase activity"/>
    <property type="evidence" value="ECO:0007669"/>
    <property type="project" value="UniProtKB-KW"/>
</dbReference>
<comment type="caution">
    <text evidence="4">The sequence shown here is derived from an EMBL/GenBank/DDBJ whole genome shotgun (WGS) entry which is preliminary data.</text>
</comment>
<reference evidence="4 5" key="1">
    <citation type="journal article" date="2018" name="Microb. Genom.">
        <title>Expanding an expanded genome: long-read sequencing of Trypanosoma cruzi.</title>
        <authorList>
            <person name="Berna L."/>
            <person name="Rodriguez M."/>
            <person name="Chiribao M.L."/>
            <person name="Parodi-Talice A."/>
            <person name="Pita S."/>
            <person name="Rijo G."/>
            <person name="Alvarez-Valin F."/>
            <person name="Robello C."/>
        </authorList>
    </citation>
    <scope>NUCLEOTIDE SEQUENCE [LARGE SCALE GENOMIC DNA]</scope>
    <source>
        <strain evidence="4 5">Dm28c</strain>
    </source>
</reference>
<dbReference type="VEuPathDB" id="TriTrypDB:BCY84_12000"/>
<gene>
    <name evidence="4" type="ORF">C4B63_85g43</name>
</gene>
<dbReference type="Proteomes" id="UP000246121">
    <property type="component" value="Unassembled WGS sequence"/>
</dbReference>
<keyword evidence="2" id="KW-0548">Nucleotidyltransferase</keyword>
<proteinExistence type="predicted"/>
<dbReference type="VEuPathDB" id="TriTrypDB:TCSYLVIO_003446"/>
<dbReference type="VEuPathDB" id="TriTrypDB:TcYC6_0084490"/>
<evidence type="ECO:0000313" key="4">
    <source>
        <dbReference type="EMBL" id="PWU87765.1"/>
    </source>
</evidence>
<dbReference type="SUPFAM" id="SSF81301">
    <property type="entry name" value="Nucleotidyltransferase"/>
    <property type="match status" value="1"/>
</dbReference>
<dbReference type="Pfam" id="PF14791">
    <property type="entry name" value="DNA_pol_B_thumb"/>
    <property type="match status" value="1"/>
</dbReference>
<feature type="domain" description="DNA polymerase beta thumb" evidence="3">
    <location>
        <begin position="241"/>
        <end position="302"/>
    </location>
</feature>
<organism evidence="4 5">
    <name type="scientific">Trypanosoma cruzi</name>
    <dbReference type="NCBI Taxonomy" id="5693"/>
    <lineage>
        <taxon>Eukaryota</taxon>
        <taxon>Discoba</taxon>
        <taxon>Euglenozoa</taxon>
        <taxon>Kinetoplastea</taxon>
        <taxon>Metakinetoplastina</taxon>
        <taxon>Trypanosomatida</taxon>
        <taxon>Trypanosomatidae</taxon>
        <taxon>Trypanosoma</taxon>
        <taxon>Schizotrypanum</taxon>
    </lineage>
</organism>